<evidence type="ECO:0000256" key="2">
    <source>
        <dbReference type="SAM" id="Phobius"/>
    </source>
</evidence>
<feature type="compositionally biased region" description="Basic residues" evidence="1">
    <location>
        <begin position="70"/>
        <end position="97"/>
    </location>
</feature>
<comment type="caution">
    <text evidence="3">The sequence shown here is derived from an EMBL/GenBank/DDBJ whole genome shotgun (WGS) entry which is preliminary data.</text>
</comment>
<keyword evidence="2" id="KW-1133">Transmembrane helix</keyword>
<name>A0A4R1QCU9_9BACL</name>
<feature type="transmembrane region" description="Helical" evidence="2">
    <location>
        <begin position="7"/>
        <end position="26"/>
    </location>
</feature>
<dbReference type="EMBL" id="SLUL01000008">
    <property type="protein sequence ID" value="TCL48779.1"/>
    <property type="molecule type" value="Genomic_DNA"/>
</dbReference>
<sequence>MRRRAFPVIPMIIVALGIFGFFYRFWNSPISVIKQFMWIALLISVFYLIYKVLQKQRTNKEVTSYMKAVKQSKKLHHHKTKPTKKTTRPTALKKKHSTHLTVIEGKKGKKKNRAFF</sequence>
<evidence type="ECO:0000313" key="3">
    <source>
        <dbReference type="EMBL" id="TCL48779.1"/>
    </source>
</evidence>
<dbReference type="InterPro" id="IPR048110">
    <property type="entry name" value="SA1362/YqhP-like"/>
</dbReference>
<reference evidence="3 4" key="1">
    <citation type="submission" date="2019-03" db="EMBL/GenBank/DDBJ databases">
        <title>Genomic Encyclopedia of Type Strains, Phase IV (KMG-IV): sequencing the most valuable type-strain genomes for metagenomic binning, comparative biology and taxonomic classification.</title>
        <authorList>
            <person name="Goeker M."/>
        </authorList>
    </citation>
    <scope>NUCLEOTIDE SEQUENCE [LARGE SCALE GENOMIC DNA]</scope>
    <source>
        <strain evidence="3 4">DSM 24979</strain>
    </source>
</reference>
<dbReference type="NCBIfam" id="NF041554">
    <property type="entry name" value="SA1362_fam"/>
    <property type="match status" value="1"/>
</dbReference>
<keyword evidence="4" id="KW-1185">Reference proteome</keyword>
<evidence type="ECO:0000313" key="4">
    <source>
        <dbReference type="Proteomes" id="UP000295658"/>
    </source>
</evidence>
<feature type="transmembrane region" description="Helical" evidence="2">
    <location>
        <begin position="32"/>
        <end position="50"/>
    </location>
</feature>
<keyword evidence="2" id="KW-0472">Membrane</keyword>
<feature type="region of interest" description="Disordered" evidence="1">
    <location>
        <begin position="69"/>
        <end position="97"/>
    </location>
</feature>
<keyword evidence="2" id="KW-0812">Transmembrane</keyword>
<dbReference type="OrthoDB" id="2989424at2"/>
<proteinExistence type="predicted"/>
<gene>
    <name evidence="3" type="ORF">EDD69_10834</name>
</gene>
<accession>A0A4R1QCU9</accession>
<dbReference type="Proteomes" id="UP000295658">
    <property type="component" value="Unassembled WGS sequence"/>
</dbReference>
<dbReference type="AlphaFoldDB" id="A0A4R1QCU9"/>
<organism evidence="3 4">
    <name type="scientific">Thermolongibacillus altinsuensis</name>
    <dbReference type="NCBI Taxonomy" id="575256"/>
    <lineage>
        <taxon>Bacteria</taxon>
        <taxon>Bacillati</taxon>
        <taxon>Bacillota</taxon>
        <taxon>Bacilli</taxon>
        <taxon>Bacillales</taxon>
        <taxon>Anoxybacillaceae</taxon>
        <taxon>Thermolongibacillus</taxon>
    </lineage>
</organism>
<evidence type="ECO:0000256" key="1">
    <source>
        <dbReference type="SAM" id="MobiDB-lite"/>
    </source>
</evidence>
<protein>
    <submittedName>
        <fullName evidence="3">Uncharacterized protein</fullName>
    </submittedName>
</protein>